<dbReference type="Gene3D" id="3.40.50.1100">
    <property type="match status" value="2"/>
</dbReference>
<keyword evidence="2" id="KW-1185">Reference proteome</keyword>
<proteinExistence type="predicted"/>
<dbReference type="RefSeq" id="WP_378264060.1">
    <property type="nucleotide sequence ID" value="NZ_JBHUKR010000006.1"/>
</dbReference>
<evidence type="ECO:0000313" key="1">
    <source>
        <dbReference type="EMBL" id="MFD2416873.1"/>
    </source>
</evidence>
<name>A0ABW5FPB0_9PSEU</name>
<dbReference type="SUPFAM" id="SSF53686">
    <property type="entry name" value="Tryptophan synthase beta subunit-like PLP-dependent enzymes"/>
    <property type="match status" value="1"/>
</dbReference>
<accession>A0ABW5FPB0</accession>
<dbReference type="InterPro" id="IPR036052">
    <property type="entry name" value="TrpB-like_PALP_sf"/>
</dbReference>
<protein>
    <submittedName>
        <fullName evidence="1">Uncharacterized protein</fullName>
    </submittedName>
</protein>
<evidence type="ECO:0000313" key="2">
    <source>
        <dbReference type="Proteomes" id="UP001597417"/>
    </source>
</evidence>
<dbReference type="Proteomes" id="UP001597417">
    <property type="component" value="Unassembled WGS sequence"/>
</dbReference>
<organism evidence="1 2">
    <name type="scientific">Amycolatopsis pigmentata</name>
    <dbReference type="NCBI Taxonomy" id="450801"/>
    <lineage>
        <taxon>Bacteria</taxon>
        <taxon>Bacillati</taxon>
        <taxon>Actinomycetota</taxon>
        <taxon>Actinomycetes</taxon>
        <taxon>Pseudonocardiales</taxon>
        <taxon>Pseudonocardiaceae</taxon>
        <taxon>Amycolatopsis</taxon>
    </lineage>
</organism>
<comment type="caution">
    <text evidence="1">The sequence shown here is derived from an EMBL/GenBank/DDBJ whole genome shotgun (WGS) entry which is preliminary data.</text>
</comment>
<reference evidence="2" key="1">
    <citation type="journal article" date="2019" name="Int. J. Syst. Evol. Microbiol.">
        <title>The Global Catalogue of Microorganisms (GCM) 10K type strain sequencing project: providing services to taxonomists for standard genome sequencing and annotation.</title>
        <authorList>
            <consortium name="The Broad Institute Genomics Platform"/>
            <consortium name="The Broad Institute Genome Sequencing Center for Infectious Disease"/>
            <person name="Wu L."/>
            <person name="Ma J."/>
        </authorList>
    </citation>
    <scope>NUCLEOTIDE SEQUENCE [LARGE SCALE GENOMIC DNA]</scope>
    <source>
        <strain evidence="2">CGMCC 4.7645</strain>
    </source>
</reference>
<sequence>MEPSVSSPLVELRDERVERHGIRVWLTRDDLVHPGMPGNKWRKLKFNLADARSWTRRSGAFNTTVSEP</sequence>
<gene>
    <name evidence="1" type="ORF">ACFSXZ_11120</name>
</gene>
<dbReference type="EMBL" id="JBHUKR010000006">
    <property type="protein sequence ID" value="MFD2416873.1"/>
    <property type="molecule type" value="Genomic_DNA"/>
</dbReference>